<dbReference type="Proteomes" id="UP001204376">
    <property type="component" value="Unassembled WGS sequence"/>
</dbReference>
<gene>
    <name evidence="3" type="ORF">NPE20_12240</name>
</gene>
<dbReference type="InterPro" id="IPR018649">
    <property type="entry name" value="SHOCT"/>
</dbReference>
<evidence type="ECO:0000313" key="4">
    <source>
        <dbReference type="Proteomes" id="UP001204376"/>
    </source>
</evidence>
<keyword evidence="1" id="KW-1133">Transmembrane helix</keyword>
<protein>
    <submittedName>
        <fullName evidence="3">SHOCT domain-containing protein</fullName>
    </submittedName>
</protein>
<keyword evidence="1" id="KW-0472">Membrane</keyword>
<keyword evidence="1" id="KW-0812">Transmembrane</keyword>
<name>A0ABT1T293_9SPHI</name>
<dbReference type="Pfam" id="PF09851">
    <property type="entry name" value="SHOCT"/>
    <property type="match status" value="1"/>
</dbReference>
<organism evidence="3 4">
    <name type="scientific">Mucilaginibacter aquariorum</name>
    <dbReference type="NCBI Taxonomy" id="2967225"/>
    <lineage>
        <taxon>Bacteria</taxon>
        <taxon>Pseudomonadati</taxon>
        <taxon>Bacteroidota</taxon>
        <taxon>Sphingobacteriia</taxon>
        <taxon>Sphingobacteriales</taxon>
        <taxon>Sphingobacteriaceae</taxon>
        <taxon>Mucilaginibacter</taxon>
    </lineage>
</organism>
<dbReference type="RefSeq" id="WP_256538933.1">
    <property type="nucleotide sequence ID" value="NZ_JANHOH010000002.1"/>
</dbReference>
<evidence type="ECO:0000259" key="2">
    <source>
        <dbReference type="Pfam" id="PF09851"/>
    </source>
</evidence>
<evidence type="ECO:0000313" key="3">
    <source>
        <dbReference type="EMBL" id="MCQ6958736.1"/>
    </source>
</evidence>
<accession>A0ABT1T293</accession>
<proteinExistence type="predicted"/>
<keyword evidence="4" id="KW-1185">Reference proteome</keyword>
<comment type="caution">
    <text evidence="3">The sequence shown here is derived from an EMBL/GenBank/DDBJ whole genome shotgun (WGS) entry which is preliminary data.</text>
</comment>
<feature type="domain" description="SHOCT" evidence="2">
    <location>
        <begin position="45"/>
        <end position="70"/>
    </location>
</feature>
<feature type="transmembrane region" description="Helical" evidence="1">
    <location>
        <begin position="15"/>
        <end position="33"/>
    </location>
</feature>
<evidence type="ECO:0000256" key="1">
    <source>
        <dbReference type="SAM" id="Phobius"/>
    </source>
</evidence>
<dbReference type="EMBL" id="JANHOH010000002">
    <property type="protein sequence ID" value="MCQ6958736.1"/>
    <property type="molecule type" value="Genomic_DNA"/>
</dbReference>
<sequence length="73" mass="9232">MKHFFESYYYWGMHLIWWFLWICVLIWIFATPYDIPGQRKRRESPLDILKKRFASGEITKEEYRERKKILENE</sequence>
<reference evidence="3 4" key="1">
    <citation type="submission" date="2022-07" db="EMBL/GenBank/DDBJ databases">
        <title>Mucilaginibacter sp. JC4.</title>
        <authorList>
            <person name="Le V."/>
            <person name="Ko S.-R."/>
            <person name="Ahn C.-Y."/>
            <person name="Oh H.-M."/>
        </authorList>
    </citation>
    <scope>NUCLEOTIDE SEQUENCE [LARGE SCALE GENOMIC DNA]</scope>
    <source>
        <strain evidence="3 4">JC4</strain>
    </source>
</reference>